<evidence type="ECO:0000256" key="2">
    <source>
        <dbReference type="SAM" id="Coils"/>
    </source>
</evidence>
<proteinExistence type="predicted"/>
<dbReference type="EMBL" id="CP000504">
    <property type="protein sequence ID" value="ABL88882.1"/>
    <property type="molecule type" value="Genomic_DNA"/>
</dbReference>
<feature type="region of interest" description="Disordered" evidence="3">
    <location>
        <begin position="304"/>
        <end position="326"/>
    </location>
</feature>
<feature type="domain" description="Cas12f1-like TNB" evidence="4">
    <location>
        <begin position="233"/>
        <end position="288"/>
    </location>
</feature>
<dbReference type="Proteomes" id="UP000002595">
    <property type="component" value="Chromosome"/>
</dbReference>
<reference evidence="5" key="1">
    <citation type="submission" date="2006-12" db="EMBL/GenBank/DDBJ databases">
        <title>Complete sequence of Pyrobaculum islandicum DSM 4184.</title>
        <authorList>
            <person name="Copeland A."/>
            <person name="Lucas S."/>
            <person name="Lapidus A."/>
            <person name="Barry K."/>
            <person name="Detter J.C."/>
            <person name="Glavina del Rio T."/>
            <person name="Dalin E."/>
            <person name="Tice H."/>
            <person name="Pitluck S."/>
            <person name="Meincke L."/>
            <person name="Brettin T."/>
            <person name="Bruce D."/>
            <person name="Han C."/>
            <person name="Tapia R."/>
            <person name="Gilna P."/>
            <person name="Schmutz J."/>
            <person name="Larimer F."/>
            <person name="Land M."/>
            <person name="Hauser L."/>
            <person name="Kyrpides N."/>
            <person name="Mikhailova N."/>
            <person name="Cozen A.E."/>
            <person name="Fitz-Gibbon S.T."/>
            <person name="House C.H."/>
            <person name="Saltikov C."/>
            <person name="Lowe T."/>
            <person name="Richardson P."/>
        </authorList>
    </citation>
    <scope>NUCLEOTIDE SEQUENCE [LARGE SCALE GENOMIC DNA]</scope>
    <source>
        <strain evidence="5">DSM 4184</strain>
    </source>
</reference>
<gene>
    <name evidence="5" type="ordered locus">Pisl_1731</name>
</gene>
<protein>
    <submittedName>
        <fullName evidence="5">Transposase, IS605 OrfB</fullName>
    </submittedName>
</protein>
<dbReference type="SUPFAM" id="SSF51998">
    <property type="entry name" value="PFL-like glycyl radical enzymes"/>
    <property type="match status" value="1"/>
</dbReference>
<dbReference type="Pfam" id="PF07282">
    <property type="entry name" value="Cas12f1-like_TNB"/>
    <property type="match status" value="1"/>
</dbReference>
<dbReference type="HOGENOM" id="CLU_053996_0_0_2"/>
<keyword evidence="2" id="KW-0175">Coiled coil</keyword>
<evidence type="ECO:0000259" key="4">
    <source>
        <dbReference type="Pfam" id="PF07282"/>
    </source>
</evidence>
<evidence type="ECO:0000256" key="3">
    <source>
        <dbReference type="SAM" id="MobiDB-lite"/>
    </source>
</evidence>
<dbReference type="AlphaFoldDB" id="A1RVA0"/>
<dbReference type="GO" id="GO:0003677">
    <property type="term" value="F:DNA binding"/>
    <property type="evidence" value="ECO:0007669"/>
    <property type="project" value="UniProtKB-KW"/>
</dbReference>
<dbReference type="InterPro" id="IPR010095">
    <property type="entry name" value="Cas12f1-like_TNB"/>
</dbReference>
<dbReference type="eggNOG" id="arCOG00687">
    <property type="taxonomic scope" value="Archaea"/>
</dbReference>
<feature type="coiled-coil region" evidence="2">
    <location>
        <begin position="133"/>
        <end position="160"/>
    </location>
</feature>
<evidence type="ECO:0000313" key="5">
    <source>
        <dbReference type="EMBL" id="ABL88882.1"/>
    </source>
</evidence>
<accession>A1RVA0</accession>
<evidence type="ECO:0000313" key="6">
    <source>
        <dbReference type="Proteomes" id="UP000002595"/>
    </source>
</evidence>
<keyword evidence="6" id="KW-1185">Reference proteome</keyword>
<evidence type="ECO:0000256" key="1">
    <source>
        <dbReference type="ARBA" id="ARBA00023125"/>
    </source>
</evidence>
<sequence length="326" mass="37914">MVFHRAVPLDAQLRVENERDVGNAVFVDLKSGVVKVRRLQETLIIHLKRQSAEWIRRRVEEGAKLKLAFLGIERRKSKKPTYGKLYVAPVFAREMTPAEPKTIITVDINRLDHGVMVGLLVDGKLRQTLRLPDKDAIKTLKRLHEEISKLEKQATRETDLARRKRLEERVRYLKSKRYRKIRGVITQIAGEIIKLAREHKAAIVVDTIEDGNYRMLKEGNGSGEKKHFLDGLGQLRRRLQALAHWYDIPYLEERLYSTVCPKCGANMAEERGHIMRCPACGFTDHRDRIPLLWAKRRYWELLQKTKQPRSPHSGDHLTFNRKSAHS</sequence>
<keyword evidence="1" id="KW-0238">DNA-binding</keyword>
<name>A1RVA0_PYRIL</name>
<dbReference type="KEGG" id="pis:Pisl_1731"/>
<organism evidence="5 6">
    <name type="scientific">Pyrobaculum islandicum (strain DSM 4184 / JCM 9189 / GEO3)</name>
    <dbReference type="NCBI Taxonomy" id="384616"/>
    <lineage>
        <taxon>Archaea</taxon>
        <taxon>Thermoproteota</taxon>
        <taxon>Thermoprotei</taxon>
        <taxon>Thermoproteales</taxon>
        <taxon>Thermoproteaceae</taxon>
        <taxon>Pyrobaculum</taxon>
    </lineage>
</organism>